<dbReference type="Proteomes" id="UP001431199">
    <property type="component" value="Unassembled WGS sequence"/>
</dbReference>
<comment type="caution">
    <text evidence="2">The sequence shown here is derived from an EMBL/GenBank/DDBJ whole genome shotgun (WGS) entry which is preliminary data.</text>
</comment>
<proteinExistence type="predicted"/>
<dbReference type="EMBL" id="JAODBU010000003">
    <property type="protein sequence ID" value="MCT7398132.1"/>
    <property type="molecule type" value="Genomic_DNA"/>
</dbReference>
<gene>
    <name evidence="2" type="ORF">N5B56_03395</name>
</gene>
<evidence type="ECO:0000313" key="3">
    <source>
        <dbReference type="Proteomes" id="UP001431199"/>
    </source>
</evidence>
<keyword evidence="1" id="KW-0175">Coiled coil</keyword>
<keyword evidence="3" id="KW-1185">Reference proteome</keyword>
<sequence length="121" mass="14023">MNKDIDLLIKKIEEESKLIKGDASKNEMQEILKEKLVIERERDNLLLENKQLKDKIESYERDIVALQQSLKGILDILQGEDKIVHEAVKHIDSTVIETNSEAQKARRNGLREILKENTQGF</sequence>
<evidence type="ECO:0000313" key="2">
    <source>
        <dbReference type="EMBL" id="MCT7398132.1"/>
    </source>
</evidence>
<protein>
    <submittedName>
        <fullName evidence="2">DUF3450 domain-containing protein</fullName>
    </submittedName>
</protein>
<accession>A0ABT2M0H8</accession>
<dbReference type="RefSeq" id="WP_117908631.1">
    <property type="nucleotide sequence ID" value="NZ_JAODBU010000003.1"/>
</dbReference>
<organism evidence="2 3">
    <name type="scientific">Eubacterium album</name>
    <dbReference type="NCBI Taxonomy" id="2978477"/>
    <lineage>
        <taxon>Bacteria</taxon>
        <taxon>Bacillati</taxon>
        <taxon>Bacillota</taxon>
        <taxon>Clostridia</taxon>
        <taxon>Eubacteriales</taxon>
        <taxon>Eubacteriaceae</taxon>
        <taxon>Eubacterium</taxon>
    </lineage>
</organism>
<name>A0ABT2M0H8_9FIRM</name>
<feature type="coiled-coil region" evidence="1">
    <location>
        <begin position="28"/>
        <end position="69"/>
    </location>
</feature>
<reference evidence="2" key="1">
    <citation type="submission" date="2022-09" db="EMBL/GenBank/DDBJ databases">
        <title>Eubacterium sp. LFL-14 isolated from human feces.</title>
        <authorList>
            <person name="Liu F."/>
        </authorList>
    </citation>
    <scope>NUCLEOTIDE SEQUENCE</scope>
    <source>
        <strain evidence="2">LFL-14</strain>
    </source>
</reference>
<evidence type="ECO:0000256" key="1">
    <source>
        <dbReference type="SAM" id="Coils"/>
    </source>
</evidence>